<evidence type="ECO:0000256" key="7">
    <source>
        <dbReference type="ARBA" id="ARBA00022801"/>
    </source>
</evidence>
<evidence type="ECO:0000313" key="17">
    <source>
        <dbReference type="EMBL" id="ADO38521.1"/>
    </source>
</evidence>
<evidence type="ECO:0000256" key="4">
    <source>
        <dbReference type="ARBA" id="ARBA00022670"/>
    </source>
</evidence>
<keyword evidence="12 13" id="KW-0472">Membrane</keyword>
<keyword evidence="8" id="KW-0788">Thiol protease</keyword>
<proteinExistence type="predicted"/>
<evidence type="ECO:0000256" key="2">
    <source>
        <dbReference type="ARBA" id="ARBA00022448"/>
    </source>
</evidence>
<keyword evidence="6" id="KW-0547">Nucleotide-binding</keyword>
<comment type="subcellular location">
    <subcellularLocation>
        <location evidence="1">Cell membrane</location>
        <topology evidence="1">Multi-pass membrane protein</topology>
    </subcellularLocation>
</comment>
<evidence type="ECO:0000313" key="18">
    <source>
        <dbReference type="Proteomes" id="UP000006873"/>
    </source>
</evidence>
<dbReference type="SMART" id="SM00382">
    <property type="entry name" value="AAA"/>
    <property type="match status" value="1"/>
</dbReference>
<evidence type="ECO:0000256" key="13">
    <source>
        <dbReference type="SAM" id="Phobius"/>
    </source>
</evidence>
<dbReference type="InterPro" id="IPR039421">
    <property type="entry name" value="Type_1_exporter"/>
</dbReference>
<keyword evidence="9" id="KW-0067">ATP-binding</keyword>
<dbReference type="PROSITE" id="PS50929">
    <property type="entry name" value="ABC_TM1F"/>
    <property type="match status" value="1"/>
</dbReference>
<dbReference type="GO" id="GO:0006508">
    <property type="term" value="P:proteolysis"/>
    <property type="evidence" value="ECO:0007669"/>
    <property type="project" value="UniProtKB-KW"/>
</dbReference>
<dbReference type="GO" id="GO:0015421">
    <property type="term" value="F:ABC-type oligopeptide transporter activity"/>
    <property type="evidence" value="ECO:0007669"/>
    <property type="project" value="TreeGrafter"/>
</dbReference>
<keyword evidence="5 13" id="KW-0812">Transmembrane</keyword>
<dbReference type="PANTHER" id="PTHR43394:SF1">
    <property type="entry name" value="ATP-BINDING CASSETTE SUB-FAMILY B MEMBER 10, MITOCHONDRIAL"/>
    <property type="match status" value="1"/>
</dbReference>
<dbReference type="Gene3D" id="3.40.50.300">
    <property type="entry name" value="P-loop containing nucleotide triphosphate hydrolases"/>
    <property type="match status" value="1"/>
</dbReference>
<dbReference type="PROSITE" id="PS50893">
    <property type="entry name" value="ABC_TRANSPORTER_2"/>
    <property type="match status" value="1"/>
</dbReference>
<keyword evidence="11 13" id="KW-1133">Transmembrane helix</keyword>
<dbReference type="SUPFAM" id="SSF52540">
    <property type="entry name" value="P-loop containing nucleoside triphosphate hydrolases"/>
    <property type="match status" value="1"/>
</dbReference>
<feature type="transmembrane region" description="Helical" evidence="13">
    <location>
        <begin position="413"/>
        <end position="431"/>
    </location>
</feature>
<feature type="transmembrane region" description="Helical" evidence="13">
    <location>
        <begin position="201"/>
        <end position="221"/>
    </location>
</feature>
<dbReference type="AlphaFoldDB" id="E3GPK5"/>
<dbReference type="InterPro" id="IPR017871">
    <property type="entry name" value="ABC_transporter-like_CS"/>
</dbReference>
<keyword evidence="18" id="KW-1185">Reference proteome</keyword>
<dbReference type="InterPro" id="IPR027417">
    <property type="entry name" value="P-loop_NTPase"/>
</dbReference>
<dbReference type="GO" id="GO:0043214">
    <property type="term" value="F:ABC-type bacteriocin transporter activity"/>
    <property type="evidence" value="ECO:0007669"/>
    <property type="project" value="InterPro"/>
</dbReference>
<dbReference type="GO" id="GO:0016887">
    <property type="term" value="F:ATP hydrolysis activity"/>
    <property type="evidence" value="ECO:0007669"/>
    <property type="project" value="InterPro"/>
</dbReference>
<dbReference type="EMBL" id="CP002273">
    <property type="protein sequence ID" value="ADO38521.1"/>
    <property type="molecule type" value="Genomic_DNA"/>
</dbReference>
<dbReference type="PANTHER" id="PTHR43394">
    <property type="entry name" value="ATP-DEPENDENT PERMEASE MDL1, MITOCHONDRIAL"/>
    <property type="match status" value="1"/>
</dbReference>
<organism evidence="17 18">
    <name type="scientific">Eubacterium callanderi</name>
    <dbReference type="NCBI Taxonomy" id="53442"/>
    <lineage>
        <taxon>Bacteria</taxon>
        <taxon>Bacillati</taxon>
        <taxon>Bacillota</taxon>
        <taxon>Clostridia</taxon>
        <taxon>Eubacteriales</taxon>
        <taxon>Eubacteriaceae</taxon>
        <taxon>Eubacterium</taxon>
    </lineage>
</organism>
<dbReference type="HOGENOM" id="CLU_000604_95_3_9"/>
<keyword evidence="3" id="KW-1003">Cell membrane</keyword>
<dbReference type="NCBIfam" id="TIGR01193">
    <property type="entry name" value="bacteriocin_ABC"/>
    <property type="match status" value="1"/>
</dbReference>
<keyword evidence="2" id="KW-0813">Transport</keyword>
<evidence type="ECO:0000256" key="8">
    <source>
        <dbReference type="ARBA" id="ARBA00022807"/>
    </source>
</evidence>
<evidence type="ECO:0000259" key="14">
    <source>
        <dbReference type="PROSITE" id="PS50893"/>
    </source>
</evidence>
<dbReference type="InterPro" id="IPR036640">
    <property type="entry name" value="ABC1_TM_sf"/>
</dbReference>
<dbReference type="CDD" id="cd18570">
    <property type="entry name" value="ABC_6TM_PCAT1_LagD_like"/>
    <property type="match status" value="1"/>
</dbReference>
<name>E3GPK5_9FIRM</name>
<evidence type="ECO:0000259" key="15">
    <source>
        <dbReference type="PROSITE" id="PS50929"/>
    </source>
</evidence>
<sequence>MKRKVLVKQHDATDCGAACLSMICFYYHKELSITKLRDVLGTDIKGTTLAGLAKGAEFLGFETKALRVDMENFQEPFTLPAIAHVLTDEGLAHYIVIRKIKKGNVWISDPAKGDERMSVVDFYDDFDGILLLLKPTEKFVESKQKTKSVFDHFMKLILAQKKLFIYAIIASLLLTVFGIISSLFNKFFMDEILPYHLEKELLIYVIAFGLLGLTQAAVGFIRSHMLLYLSQKIDIPLVLGYFNHIFNLPVRFFATRKVGDILTRFSDSFTIKNVLTSIYLTIIIDVVMTVASGVILYVMNKSLFAVIVVITFISAILIYIFKRPYKKINYEQMEQSAQLNSTIIESLRGIEAVKGNANEEQTMEYIEKDYIKNLRVNFHQGFLSNIQGSINGVISTMGNLVLMYIGALQVMEGNITLGTLFAFTSLSGYFMEPIGRLISMQLQIQEASISMKRMSEILEVEEEQNTEIKYPIFNKIHSDIEIKNVMFRYGSRKPVLDKVSLTIPKGKKVALVGESGSGKTTLSKLLLRFFDYEDGSIMINHKEIMDYDIRSLRKSIGYVPQNVELFSGTVISNIRRGKPGASQQEVEYACELSGCDSFIEKLPGRYQTFLEEAGGGLSGGEKQRLAMARALVKQPEFLILDEATSNLDFISESKIYDTIFNKLQKTTMLIIAHRLSTIRNCDVIYVMDKGRVVEVGSHEQLLENKNMYYQLWMSQIGEKDYKDTDREEESIEEKDIMVYV</sequence>
<feature type="domain" description="ABC transmembrane type-1" evidence="15">
    <location>
        <begin position="167"/>
        <end position="446"/>
    </location>
</feature>
<accession>E3GPK5</accession>
<dbReference type="CDD" id="cd02418">
    <property type="entry name" value="Peptidase_C39B"/>
    <property type="match status" value="1"/>
</dbReference>
<dbReference type="PROSITE" id="PS50990">
    <property type="entry name" value="PEPTIDASE_C39"/>
    <property type="match status" value="1"/>
</dbReference>
<evidence type="ECO:0000256" key="9">
    <source>
        <dbReference type="ARBA" id="ARBA00022840"/>
    </source>
</evidence>
<keyword evidence="4" id="KW-0645">Protease</keyword>
<feature type="transmembrane region" description="Helical" evidence="13">
    <location>
        <begin position="274"/>
        <end position="297"/>
    </location>
</feature>
<dbReference type="InterPro" id="IPR003593">
    <property type="entry name" value="AAA+_ATPase"/>
</dbReference>
<dbReference type="RefSeq" id="WP_013381828.1">
    <property type="nucleotide sequence ID" value="NC_014624.2"/>
</dbReference>
<dbReference type="InterPro" id="IPR005074">
    <property type="entry name" value="Peptidase_C39"/>
</dbReference>
<gene>
    <name evidence="17" type="ordered locus">ELI_3562</name>
</gene>
<keyword evidence="10" id="KW-1278">Translocase</keyword>
<evidence type="ECO:0000259" key="16">
    <source>
        <dbReference type="PROSITE" id="PS50990"/>
    </source>
</evidence>
<evidence type="ECO:0000256" key="11">
    <source>
        <dbReference type="ARBA" id="ARBA00022989"/>
    </source>
</evidence>
<dbReference type="Gene3D" id="1.20.1560.10">
    <property type="entry name" value="ABC transporter type 1, transmembrane domain"/>
    <property type="match status" value="1"/>
</dbReference>
<dbReference type="Pfam" id="PF00664">
    <property type="entry name" value="ABC_membrane"/>
    <property type="match status" value="1"/>
</dbReference>
<protein>
    <submittedName>
        <fullName evidence="17">ABC-type bacteriocin transporter</fullName>
    </submittedName>
</protein>
<dbReference type="eggNOG" id="COG2274">
    <property type="taxonomic scope" value="Bacteria"/>
</dbReference>
<evidence type="ECO:0000256" key="5">
    <source>
        <dbReference type="ARBA" id="ARBA00022692"/>
    </source>
</evidence>
<reference key="1">
    <citation type="submission" date="2010-09" db="EMBL/GenBank/DDBJ databases">
        <authorList>
            <person name="Roh H."/>
            <person name="Ko H.-J."/>
            <person name="Kim D."/>
            <person name="Choi D.G."/>
            <person name="Park S."/>
            <person name="Kim S."/>
            <person name="Kim K.H."/>
            <person name="Chang I.S."/>
            <person name="Choi I.-G."/>
        </authorList>
    </citation>
    <scope>NUCLEOTIDE SEQUENCE</scope>
    <source>
        <strain>KIST612</strain>
    </source>
</reference>
<dbReference type="GO" id="GO:0005886">
    <property type="term" value="C:plasma membrane"/>
    <property type="evidence" value="ECO:0007669"/>
    <property type="project" value="UniProtKB-SubCell"/>
</dbReference>
<dbReference type="SUPFAM" id="SSF90123">
    <property type="entry name" value="ABC transporter transmembrane region"/>
    <property type="match status" value="1"/>
</dbReference>
<dbReference type="InterPro" id="IPR003439">
    <property type="entry name" value="ABC_transporter-like_ATP-bd"/>
</dbReference>
<reference evidence="17 18" key="2">
    <citation type="journal article" date="2011" name="J. Bacteriol.">
        <title>Complete genome sequence of a carbon monoxide-utilizing acetogen, Eubacterium limosum KIST612.</title>
        <authorList>
            <person name="Roh H."/>
            <person name="Ko H.J."/>
            <person name="Kim D."/>
            <person name="Choi D.G."/>
            <person name="Park S."/>
            <person name="Kim S."/>
            <person name="Chang I.S."/>
            <person name="Choi I.G."/>
        </authorList>
    </citation>
    <scope>NUCLEOTIDE SEQUENCE [LARGE SCALE GENOMIC DNA]</scope>
    <source>
        <strain evidence="17 18">KIST612</strain>
    </source>
</reference>
<feature type="domain" description="ABC transporter" evidence="14">
    <location>
        <begin position="480"/>
        <end position="714"/>
    </location>
</feature>
<evidence type="ECO:0000256" key="10">
    <source>
        <dbReference type="ARBA" id="ARBA00022967"/>
    </source>
</evidence>
<feature type="domain" description="Peptidase C39" evidence="16">
    <location>
        <begin position="9"/>
        <end position="133"/>
    </location>
</feature>
<feature type="transmembrane region" description="Helical" evidence="13">
    <location>
        <begin position="163"/>
        <end position="181"/>
    </location>
</feature>
<dbReference type="InterPro" id="IPR005897">
    <property type="entry name" value="Pept_C39_ABC_bacteriocin"/>
</dbReference>
<evidence type="ECO:0000256" key="12">
    <source>
        <dbReference type="ARBA" id="ARBA00023136"/>
    </source>
</evidence>
<dbReference type="Pfam" id="PF03412">
    <property type="entry name" value="Peptidase_C39"/>
    <property type="match status" value="1"/>
</dbReference>
<dbReference type="GO" id="GO:0008234">
    <property type="term" value="F:cysteine-type peptidase activity"/>
    <property type="evidence" value="ECO:0007669"/>
    <property type="project" value="UniProtKB-KW"/>
</dbReference>
<dbReference type="FunFam" id="3.40.50.300:FF:000221">
    <property type="entry name" value="Multidrug ABC transporter ATP-binding protein"/>
    <property type="match status" value="1"/>
</dbReference>
<dbReference type="KEGG" id="elm:ELI_3562"/>
<dbReference type="Pfam" id="PF00005">
    <property type="entry name" value="ABC_tran"/>
    <property type="match status" value="1"/>
</dbReference>
<dbReference type="PROSITE" id="PS00211">
    <property type="entry name" value="ABC_TRANSPORTER_1"/>
    <property type="match status" value="1"/>
</dbReference>
<dbReference type="GO" id="GO:0005524">
    <property type="term" value="F:ATP binding"/>
    <property type="evidence" value="ECO:0007669"/>
    <property type="project" value="UniProtKB-KW"/>
</dbReference>
<dbReference type="Gene3D" id="3.90.70.10">
    <property type="entry name" value="Cysteine proteinases"/>
    <property type="match status" value="1"/>
</dbReference>
<evidence type="ECO:0000256" key="6">
    <source>
        <dbReference type="ARBA" id="ARBA00022741"/>
    </source>
</evidence>
<dbReference type="GeneID" id="68364498"/>
<keyword evidence="7" id="KW-0378">Hydrolase</keyword>
<dbReference type="MEROPS" id="C39.001"/>
<dbReference type="Proteomes" id="UP000006873">
    <property type="component" value="Chromosome"/>
</dbReference>
<feature type="transmembrane region" description="Helical" evidence="13">
    <location>
        <begin position="303"/>
        <end position="321"/>
    </location>
</feature>
<dbReference type="InterPro" id="IPR011527">
    <property type="entry name" value="ABC1_TM_dom"/>
</dbReference>
<evidence type="ECO:0000256" key="3">
    <source>
        <dbReference type="ARBA" id="ARBA00022475"/>
    </source>
</evidence>
<feature type="transmembrane region" description="Helical" evidence="13">
    <location>
        <begin position="382"/>
        <end position="407"/>
    </location>
</feature>
<evidence type="ECO:0000256" key="1">
    <source>
        <dbReference type="ARBA" id="ARBA00004651"/>
    </source>
</evidence>